<dbReference type="OrthoDB" id="7873186at2759"/>
<keyword evidence="4" id="KW-1185">Reference proteome</keyword>
<feature type="region of interest" description="Disordered" evidence="1">
    <location>
        <begin position="40"/>
        <end position="176"/>
    </location>
</feature>
<dbReference type="AlphaFoldDB" id="A0A0M5J656"/>
<keyword evidence="2" id="KW-0732">Signal</keyword>
<evidence type="ECO:0000256" key="2">
    <source>
        <dbReference type="SAM" id="SignalP"/>
    </source>
</evidence>
<feature type="compositionally biased region" description="Basic and acidic residues" evidence="1">
    <location>
        <begin position="119"/>
        <end position="129"/>
    </location>
</feature>
<sequence length="242" mass="24736">MRARLSIRIVALCLVLWQLQAATVMGQKYYMNFAFNNNNPDGTSADNGGDKAPGLPGGEVPDAGSNGESGANGSGGDANASSKDSSDNDEKSGSGGGGGSGSGGGDKSKEDGSGENSGDTEKADDNPGRDDDDDDSDSHDPSSRREKIRQAEEEGEKGPDGDHSHHSSYEISIDDSFGGRYVRSIYESSESHGHSGSVAGSGSGGRDKVNEDSSAGEAPGGAPNAEQKTFGANDYEEYNGDA</sequence>
<feature type="chain" id="PRO_5005803718" evidence="2">
    <location>
        <begin position="22"/>
        <end position="242"/>
    </location>
</feature>
<protein>
    <submittedName>
        <fullName evidence="3">Acp32CD</fullName>
    </submittedName>
</protein>
<dbReference type="OMA" id="GHLPEHG"/>
<evidence type="ECO:0000313" key="4">
    <source>
        <dbReference type="Proteomes" id="UP000494163"/>
    </source>
</evidence>
<feature type="signal peptide" evidence="2">
    <location>
        <begin position="1"/>
        <end position="21"/>
    </location>
</feature>
<dbReference type="Proteomes" id="UP000494163">
    <property type="component" value="Chromosome 2L"/>
</dbReference>
<feature type="compositionally biased region" description="Gly residues" evidence="1">
    <location>
        <begin position="93"/>
        <end position="105"/>
    </location>
</feature>
<accession>A0A0M5J656</accession>
<evidence type="ECO:0000313" key="3">
    <source>
        <dbReference type="EMBL" id="ALC39224.1"/>
    </source>
</evidence>
<gene>
    <name evidence="3" type="ORF">Dbus_chr2Lg1309</name>
</gene>
<reference evidence="3 4" key="1">
    <citation type="submission" date="2015-08" db="EMBL/GenBank/DDBJ databases">
        <title>Ancestral chromatin configuration constrains chromatin evolution on differentiating sex chromosomes in Drosophila.</title>
        <authorList>
            <person name="Zhou Q."/>
            <person name="Bachtrog D."/>
        </authorList>
    </citation>
    <scope>NUCLEOTIDE SEQUENCE [LARGE SCALE GENOMIC DNA]</scope>
    <source>
        <tissue evidence="3">Whole larvae</tissue>
    </source>
</reference>
<evidence type="ECO:0000256" key="1">
    <source>
        <dbReference type="SAM" id="MobiDB-lite"/>
    </source>
</evidence>
<feature type="compositionally biased region" description="Low complexity" evidence="1">
    <location>
        <begin position="215"/>
        <end position="226"/>
    </location>
</feature>
<feature type="region of interest" description="Disordered" evidence="1">
    <location>
        <begin position="188"/>
        <end position="242"/>
    </location>
</feature>
<proteinExistence type="predicted"/>
<organism evidence="3 4">
    <name type="scientific">Drosophila busckii</name>
    <name type="common">Fruit fly</name>
    <dbReference type="NCBI Taxonomy" id="30019"/>
    <lineage>
        <taxon>Eukaryota</taxon>
        <taxon>Metazoa</taxon>
        <taxon>Ecdysozoa</taxon>
        <taxon>Arthropoda</taxon>
        <taxon>Hexapoda</taxon>
        <taxon>Insecta</taxon>
        <taxon>Pterygota</taxon>
        <taxon>Neoptera</taxon>
        <taxon>Endopterygota</taxon>
        <taxon>Diptera</taxon>
        <taxon>Brachycera</taxon>
        <taxon>Muscomorpha</taxon>
        <taxon>Ephydroidea</taxon>
        <taxon>Drosophilidae</taxon>
        <taxon>Drosophila</taxon>
    </lineage>
</organism>
<feature type="compositionally biased region" description="Basic and acidic residues" evidence="1">
    <location>
        <begin position="138"/>
        <end position="168"/>
    </location>
</feature>
<name>A0A0M5J656_DROBS</name>
<dbReference type="EMBL" id="CP012523">
    <property type="protein sequence ID" value="ALC39224.1"/>
    <property type="molecule type" value="Genomic_DNA"/>
</dbReference>